<dbReference type="EMBL" id="JROI01000015">
    <property type="protein sequence ID" value="KGI76890.1"/>
    <property type="molecule type" value="Genomic_DNA"/>
</dbReference>
<dbReference type="Proteomes" id="UP000560000">
    <property type="component" value="Unassembled WGS sequence"/>
</dbReference>
<dbReference type="SMART" id="SM00530">
    <property type="entry name" value="HTH_XRE"/>
    <property type="match status" value="1"/>
</dbReference>
<evidence type="ECO:0000313" key="3">
    <source>
        <dbReference type="EMBL" id="MBB6185254.1"/>
    </source>
</evidence>
<organism evidence="2 4">
    <name type="scientific">Oleiagrimonas soli</name>
    <dbReference type="NCBI Taxonomy" id="1543381"/>
    <lineage>
        <taxon>Bacteria</taxon>
        <taxon>Pseudomonadati</taxon>
        <taxon>Pseudomonadota</taxon>
        <taxon>Gammaproteobacteria</taxon>
        <taxon>Lysobacterales</taxon>
        <taxon>Rhodanobacteraceae</taxon>
        <taxon>Oleiagrimonas</taxon>
    </lineage>
</organism>
<dbReference type="GO" id="GO:0003677">
    <property type="term" value="F:DNA binding"/>
    <property type="evidence" value="ECO:0007669"/>
    <property type="project" value="InterPro"/>
</dbReference>
<dbReference type="PROSITE" id="PS50943">
    <property type="entry name" value="HTH_CROC1"/>
    <property type="match status" value="1"/>
</dbReference>
<dbReference type="Pfam" id="PF01381">
    <property type="entry name" value="HTH_3"/>
    <property type="match status" value="1"/>
</dbReference>
<evidence type="ECO:0000313" key="4">
    <source>
        <dbReference type="Proteomes" id="UP000029708"/>
    </source>
</evidence>
<reference evidence="3 5" key="2">
    <citation type="submission" date="2020-08" db="EMBL/GenBank/DDBJ databases">
        <title>Genomic Encyclopedia of Type Strains, Phase IV (KMG-IV): sequencing the most valuable type-strain genomes for metagenomic binning, comparative biology and taxonomic classification.</title>
        <authorList>
            <person name="Goeker M."/>
        </authorList>
    </citation>
    <scope>NUCLEOTIDE SEQUENCE [LARGE SCALE GENOMIC DNA]</scope>
    <source>
        <strain evidence="3 5">DSM 107085</strain>
    </source>
</reference>
<dbReference type="EMBL" id="JACHET010000001">
    <property type="protein sequence ID" value="MBB6185254.1"/>
    <property type="molecule type" value="Genomic_DNA"/>
</dbReference>
<dbReference type="AlphaFoldDB" id="A0A099CV37"/>
<dbReference type="Gene3D" id="1.10.260.40">
    <property type="entry name" value="lambda repressor-like DNA-binding domains"/>
    <property type="match status" value="1"/>
</dbReference>
<dbReference type="OrthoDB" id="9794834at2"/>
<dbReference type="Proteomes" id="UP000029708">
    <property type="component" value="Unassembled WGS sequence"/>
</dbReference>
<name>A0A099CV37_9GAMM</name>
<feature type="domain" description="HTH cro/C1-type" evidence="1">
    <location>
        <begin position="6"/>
        <end position="67"/>
    </location>
</feature>
<dbReference type="RefSeq" id="WP_043102558.1">
    <property type="nucleotide sequence ID" value="NZ_JACHET010000001.1"/>
</dbReference>
<evidence type="ECO:0000313" key="5">
    <source>
        <dbReference type="Proteomes" id="UP000560000"/>
    </source>
</evidence>
<accession>A0A099CV37</accession>
<evidence type="ECO:0000259" key="1">
    <source>
        <dbReference type="PROSITE" id="PS50943"/>
    </source>
</evidence>
<evidence type="ECO:0000313" key="2">
    <source>
        <dbReference type="EMBL" id="KGI76890.1"/>
    </source>
</evidence>
<proteinExistence type="predicted"/>
<protein>
    <submittedName>
        <fullName evidence="3">Transcriptional regulator with XRE-family HTH domain</fullName>
    </submittedName>
</protein>
<dbReference type="InterPro" id="IPR001387">
    <property type="entry name" value="Cro/C1-type_HTH"/>
</dbReference>
<keyword evidence="4" id="KW-1185">Reference proteome</keyword>
<sequence>MLGQRIRTARQTLLGVSQAQLGLDAGITKDYKSASVRMNRYESGKANPDPETLEKIAKALGVPTAYLLTTDDEMAALILAFHRMPAGKREALLKQLLPYLPDGLSPLKD</sequence>
<gene>
    <name evidence="3" type="ORF">HNQ86_002599</name>
    <name evidence="2" type="ORF">LF63_0113265</name>
</gene>
<dbReference type="SUPFAM" id="SSF47413">
    <property type="entry name" value="lambda repressor-like DNA-binding domains"/>
    <property type="match status" value="1"/>
</dbReference>
<comment type="caution">
    <text evidence="2">The sequence shown here is derived from an EMBL/GenBank/DDBJ whole genome shotgun (WGS) entry which is preliminary data.</text>
</comment>
<dbReference type="InterPro" id="IPR010982">
    <property type="entry name" value="Lambda_DNA-bd_dom_sf"/>
</dbReference>
<dbReference type="HOGENOM" id="CLU_066192_10_1_6"/>
<reference evidence="2 4" key="1">
    <citation type="submission" date="2014-09" db="EMBL/GenBank/DDBJ databases">
        <title>Xanthomonadaceae 3.5X direct submission.</title>
        <authorList>
            <person name="Fang T."/>
            <person name="Wang H."/>
        </authorList>
    </citation>
    <scope>NUCLEOTIDE SEQUENCE [LARGE SCALE GENOMIC DNA]</scope>
    <source>
        <strain evidence="2 4">3.5X</strain>
    </source>
</reference>
<dbReference type="CDD" id="cd00093">
    <property type="entry name" value="HTH_XRE"/>
    <property type="match status" value="1"/>
</dbReference>
<dbReference type="STRING" id="1543381.LF63_0113265"/>